<feature type="region of interest" description="Disordered" evidence="1">
    <location>
        <begin position="236"/>
        <end position="279"/>
    </location>
</feature>
<dbReference type="KEGG" id="sle:sle_60660"/>
<proteinExistence type="predicted"/>
<reference evidence="2 3" key="1">
    <citation type="submission" date="2015-02" db="EMBL/GenBank/DDBJ databases">
        <authorList>
            <person name="Gomez-Escribano P.J."/>
        </authorList>
    </citation>
    <scope>NUCLEOTIDE SEQUENCE [LARGE SCALE GENOMIC DNA]</scope>
    <source>
        <strain evidence="3">C34 (DSM 42122 / NRRL B-24963)</strain>
    </source>
</reference>
<dbReference type="EMBL" id="LN831790">
    <property type="protein sequence ID" value="CQR65522.1"/>
    <property type="molecule type" value="Genomic_DNA"/>
</dbReference>
<sequence length="399" mass="41778">MPSVVCTRAQVRCRGTSGPSASGRLVVPSGRPAPWPGSAVKATACPSRTTAGAVAHLRSGAPGKAAGPQGGGGRRGAGPQPADDRFVGQVGDGDRPAAGQPVTGADQDVATLANRSRLSKPGPGTGPRHSAMSARPDRSRSSWSSTVPTHTRTRAAGRRRRRRTSRSSRTAPHPGLVTVTVEDAVADRRARAALCAAWASKALLSVSRVLPAAVSVTPCGSRTSHRLGRLPRRHRRVTGRLPLRRARPRAGPRRSASGLPRRRLGGDLPRRDRRLRGPSVAVRRGVRAARVAGRLPRLRRVRPHAPGAGLSRRAKRAPPAVAGRTPRLRRAGARPPGHRTGLLGRCSGLVQTKDPRASRLDQAGLEGPGTMPRRVVVGCHGSAMAPSSALRCTAPDPAP</sequence>
<organism evidence="2 3">
    <name type="scientific">Streptomyces leeuwenhoekii</name>
    <dbReference type="NCBI Taxonomy" id="1437453"/>
    <lineage>
        <taxon>Bacteria</taxon>
        <taxon>Bacillati</taxon>
        <taxon>Actinomycetota</taxon>
        <taxon>Actinomycetes</taxon>
        <taxon>Kitasatosporales</taxon>
        <taxon>Streptomycetaceae</taxon>
        <taxon>Streptomyces</taxon>
    </lineage>
</organism>
<feature type="region of interest" description="Disordered" evidence="1">
    <location>
        <begin position="55"/>
        <end position="175"/>
    </location>
</feature>
<evidence type="ECO:0000313" key="3">
    <source>
        <dbReference type="Proteomes" id="UP000035016"/>
    </source>
</evidence>
<dbReference type="Proteomes" id="UP000035016">
    <property type="component" value="Chromosome Chromosome"/>
</dbReference>
<feature type="region of interest" description="Disordered" evidence="1">
    <location>
        <begin position="1"/>
        <end position="41"/>
    </location>
</feature>
<name>A0A0F7W6L9_STRLW</name>
<feature type="compositionally biased region" description="Polar residues" evidence="1">
    <location>
        <begin position="141"/>
        <end position="150"/>
    </location>
</feature>
<protein>
    <submittedName>
        <fullName evidence="2">Uncharacterized protein</fullName>
    </submittedName>
</protein>
<feature type="compositionally biased region" description="Basic residues" evidence="1">
    <location>
        <begin position="236"/>
        <end position="252"/>
    </location>
</feature>
<gene>
    <name evidence="2" type="primary">sle_60660</name>
</gene>
<dbReference type="AlphaFoldDB" id="A0A0F7W6L9"/>
<feature type="region of interest" description="Disordered" evidence="1">
    <location>
        <begin position="303"/>
        <end position="345"/>
    </location>
</feature>
<accession>A0A0F7W6L9</accession>
<evidence type="ECO:0000313" key="2">
    <source>
        <dbReference type="EMBL" id="CQR65522.1"/>
    </source>
</evidence>
<evidence type="ECO:0000256" key="1">
    <source>
        <dbReference type="SAM" id="MobiDB-lite"/>
    </source>
</evidence>
<feature type="compositionally biased region" description="Basic residues" evidence="1">
    <location>
        <begin position="151"/>
        <end position="166"/>
    </location>
</feature>